<dbReference type="PANTHER" id="PTHR33499">
    <property type="entry name" value="OS12G0282400 PROTEIN-RELATED"/>
    <property type="match status" value="1"/>
</dbReference>
<keyword evidence="1" id="KW-0175">Coiled coil</keyword>
<dbReference type="AlphaFoldDB" id="A0AAV0ET96"/>
<name>A0AAV0ET96_9ASTE</name>
<evidence type="ECO:0000313" key="3">
    <source>
        <dbReference type="Proteomes" id="UP001152523"/>
    </source>
</evidence>
<reference evidence="2" key="1">
    <citation type="submission" date="2022-07" db="EMBL/GenBank/DDBJ databases">
        <authorList>
            <person name="Macas J."/>
            <person name="Novak P."/>
            <person name="Neumann P."/>
        </authorList>
    </citation>
    <scope>NUCLEOTIDE SEQUENCE</scope>
</reference>
<sequence length="109" mass="12508">MDVIFYETRKKKDQLVEPETIQKYEEIREVVQADPSLSHFDVVEKCFGPQKRGHVVCYGGGVSRKDLKGPSSKKSVLEARLLSSEEENRSLKNRVGVLEDELQKIKEML</sequence>
<accession>A0AAV0ET96</accession>
<organism evidence="2 3">
    <name type="scientific">Cuscuta epithymum</name>
    <dbReference type="NCBI Taxonomy" id="186058"/>
    <lineage>
        <taxon>Eukaryota</taxon>
        <taxon>Viridiplantae</taxon>
        <taxon>Streptophyta</taxon>
        <taxon>Embryophyta</taxon>
        <taxon>Tracheophyta</taxon>
        <taxon>Spermatophyta</taxon>
        <taxon>Magnoliopsida</taxon>
        <taxon>eudicotyledons</taxon>
        <taxon>Gunneridae</taxon>
        <taxon>Pentapetalae</taxon>
        <taxon>asterids</taxon>
        <taxon>lamiids</taxon>
        <taxon>Solanales</taxon>
        <taxon>Convolvulaceae</taxon>
        <taxon>Cuscuteae</taxon>
        <taxon>Cuscuta</taxon>
        <taxon>Cuscuta subgen. Cuscuta</taxon>
    </lineage>
</organism>
<feature type="coiled-coil region" evidence="1">
    <location>
        <begin position="74"/>
        <end position="108"/>
    </location>
</feature>
<evidence type="ECO:0000256" key="1">
    <source>
        <dbReference type="SAM" id="Coils"/>
    </source>
</evidence>
<dbReference type="EMBL" id="CAMAPF010000942">
    <property type="protein sequence ID" value="CAH9126336.1"/>
    <property type="molecule type" value="Genomic_DNA"/>
</dbReference>
<dbReference type="Proteomes" id="UP001152523">
    <property type="component" value="Unassembled WGS sequence"/>
</dbReference>
<evidence type="ECO:0000313" key="2">
    <source>
        <dbReference type="EMBL" id="CAH9126336.1"/>
    </source>
</evidence>
<protein>
    <submittedName>
        <fullName evidence="2">Uncharacterized protein</fullName>
    </submittedName>
</protein>
<feature type="non-terminal residue" evidence="2">
    <location>
        <position position="109"/>
    </location>
</feature>
<gene>
    <name evidence="2" type="ORF">CEPIT_LOCUS27460</name>
</gene>
<comment type="caution">
    <text evidence="2">The sequence shown here is derived from an EMBL/GenBank/DDBJ whole genome shotgun (WGS) entry which is preliminary data.</text>
</comment>
<keyword evidence="3" id="KW-1185">Reference proteome</keyword>
<dbReference type="PANTHER" id="PTHR33499:SF40">
    <property type="entry name" value="TRANSPOSASE-ASSOCIATED DOMAIN-CONTAINING PROTEIN"/>
    <property type="match status" value="1"/>
</dbReference>
<proteinExistence type="predicted"/>